<sequence>MPFVTADDGVEIRYLDTGGDGPGGDLGEISALG</sequence>
<accession>A0A378YA84</accession>
<protein>
    <submittedName>
        <fullName evidence="2">Uncharacterized protein</fullName>
    </submittedName>
</protein>
<dbReference type="AlphaFoldDB" id="A0A378YA84"/>
<dbReference type="EMBL" id="UGRY01000002">
    <property type="protein sequence ID" value="SUA73287.1"/>
    <property type="molecule type" value="Genomic_DNA"/>
</dbReference>
<feature type="region of interest" description="Disordered" evidence="1">
    <location>
        <begin position="14"/>
        <end position="33"/>
    </location>
</feature>
<keyword evidence="3" id="KW-1185">Reference proteome</keyword>
<evidence type="ECO:0000313" key="3">
    <source>
        <dbReference type="Proteomes" id="UP000255467"/>
    </source>
</evidence>
<proteinExistence type="predicted"/>
<evidence type="ECO:0000313" key="2">
    <source>
        <dbReference type="EMBL" id="SUA73287.1"/>
    </source>
</evidence>
<gene>
    <name evidence="2" type="ORF">NCTC1934_00724</name>
</gene>
<reference evidence="2 3" key="1">
    <citation type="submission" date="2018-06" db="EMBL/GenBank/DDBJ databases">
        <authorList>
            <consortium name="Pathogen Informatics"/>
            <person name="Doyle S."/>
        </authorList>
    </citation>
    <scope>NUCLEOTIDE SEQUENCE [LARGE SCALE GENOMIC DNA]</scope>
    <source>
        <strain evidence="2 3">NCTC1934</strain>
    </source>
</reference>
<organism evidence="2 3">
    <name type="scientific">Nocardia otitidiscaviarum</name>
    <dbReference type="NCBI Taxonomy" id="1823"/>
    <lineage>
        <taxon>Bacteria</taxon>
        <taxon>Bacillati</taxon>
        <taxon>Actinomycetota</taxon>
        <taxon>Actinomycetes</taxon>
        <taxon>Mycobacteriales</taxon>
        <taxon>Nocardiaceae</taxon>
        <taxon>Nocardia</taxon>
    </lineage>
</organism>
<name>A0A378YA84_9NOCA</name>
<dbReference type="Proteomes" id="UP000255467">
    <property type="component" value="Unassembled WGS sequence"/>
</dbReference>
<evidence type="ECO:0000256" key="1">
    <source>
        <dbReference type="SAM" id="MobiDB-lite"/>
    </source>
</evidence>